<feature type="compositionally biased region" description="Low complexity" evidence="1">
    <location>
        <begin position="109"/>
        <end position="119"/>
    </location>
</feature>
<evidence type="ECO:0000313" key="2">
    <source>
        <dbReference type="EMBL" id="CAG8521463.1"/>
    </source>
</evidence>
<dbReference type="Proteomes" id="UP000789375">
    <property type="component" value="Unassembled WGS sequence"/>
</dbReference>
<protein>
    <submittedName>
        <fullName evidence="2">10507_t:CDS:1</fullName>
    </submittedName>
</protein>
<name>A0A9N9A8F5_FUNMO</name>
<sequence>MENYQQKIDDLLRKAKSQGAARAARANKPFITNIVVAEKTREDLKSLKDIWRGMDATDSRNTTPTIGFRKTGKSTKGKKPTKSSTRNKKNRTNWQPYHHSNMENVPVRSPTFSESSSMSTDEDGDVLMLSAASTPTEITPTNRKFLNNYFPKGKRKPRSAEFIIGDKLNDASPDTLRIFNAIQSNDSNGELDLDKEYKLDNPFLITKSN</sequence>
<dbReference type="EMBL" id="CAJVPP010000910">
    <property type="protein sequence ID" value="CAG8521463.1"/>
    <property type="molecule type" value="Genomic_DNA"/>
</dbReference>
<comment type="caution">
    <text evidence="2">The sequence shown here is derived from an EMBL/GenBank/DDBJ whole genome shotgun (WGS) entry which is preliminary data.</text>
</comment>
<evidence type="ECO:0000313" key="3">
    <source>
        <dbReference type="Proteomes" id="UP000789375"/>
    </source>
</evidence>
<dbReference type="AlphaFoldDB" id="A0A9N9A8F5"/>
<proteinExistence type="predicted"/>
<keyword evidence="3" id="KW-1185">Reference proteome</keyword>
<feature type="region of interest" description="Disordered" evidence="1">
    <location>
        <begin position="55"/>
        <end position="121"/>
    </location>
</feature>
<accession>A0A9N9A8F5</accession>
<evidence type="ECO:0000256" key="1">
    <source>
        <dbReference type="SAM" id="MobiDB-lite"/>
    </source>
</evidence>
<reference evidence="2" key="1">
    <citation type="submission" date="2021-06" db="EMBL/GenBank/DDBJ databases">
        <authorList>
            <person name="Kallberg Y."/>
            <person name="Tangrot J."/>
            <person name="Rosling A."/>
        </authorList>
    </citation>
    <scope>NUCLEOTIDE SEQUENCE</scope>
    <source>
        <strain evidence="2">87-6 pot B 2015</strain>
    </source>
</reference>
<gene>
    <name evidence="2" type="ORF">FMOSSE_LOCUS5053</name>
</gene>
<feature type="compositionally biased region" description="Basic residues" evidence="1">
    <location>
        <begin position="70"/>
        <end position="91"/>
    </location>
</feature>
<organism evidence="2 3">
    <name type="scientific">Funneliformis mosseae</name>
    <name type="common">Endomycorrhizal fungus</name>
    <name type="synonym">Glomus mosseae</name>
    <dbReference type="NCBI Taxonomy" id="27381"/>
    <lineage>
        <taxon>Eukaryota</taxon>
        <taxon>Fungi</taxon>
        <taxon>Fungi incertae sedis</taxon>
        <taxon>Mucoromycota</taxon>
        <taxon>Glomeromycotina</taxon>
        <taxon>Glomeromycetes</taxon>
        <taxon>Glomerales</taxon>
        <taxon>Glomeraceae</taxon>
        <taxon>Funneliformis</taxon>
    </lineage>
</organism>